<evidence type="ECO:0000256" key="1">
    <source>
        <dbReference type="ARBA" id="ARBA00022691"/>
    </source>
</evidence>
<dbReference type="SFLD" id="SFLDG01386">
    <property type="entry name" value="main_SPASM_domain-containing"/>
    <property type="match status" value="1"/>
</dbReference>
<accession>A0A9P1L138</accession>
<dbReference type="SUPFAM" id="SSF102114">
    <property type="entry name" value="Radical SAM enzymes"/>
    <property type="match status" value="1"/>
</dbReference>
<dbReference type="GO" id="GO:0046872">
    <property type="term" value="F:metal ion binding"/>
    <property type="evidence" value="ECO:0007669"/>
    <property type="project" value="UniProtKB-KW"/>
</dbReference>
<evidence type="ECO:0000313" key="7">
    <source>
        <dbReference type="Proteomes" id="UP000049685"/>
    </source>
</evidence>
<sequence length="411" mass="47120">MSYKFSNNSRVLENNSRVVLGNRGTGDWIKVSKQVYDILNIGVEKKLSIKELNTYLYDEDDCKYINTIYDNLCYLGIIEDKNNMEILGNKIVSFEITHRCNLNCIHCCIDADGIVSDKKDLTTIQIKETLNKIIEWNPKKVMLSGGEPMVRNDFVEILEHLRKNYKGYIVISTNGTCINKKNIDYLLKNVNQIDMSLDGVDEETCSKIRGKGVFDKVINSINLLKSKGFERITLSMVISDKNEHLRNSFTELCNKLGVKPIIRGFNSIGRGEVNKDKFLNNDENKSYISKEITKKIGICNCSAMQRELFIGHDGSIYPCPTLIKSEYLLGNILSLKKITDLDIFKKEKKADLFLDIIELENFRKCKDCKVNLFCLSCPGVIEKIKEDKVAIENRCKILKPALYKQVWEELV</sequence>
<evidence type="ECO:0000256" key="4">
    <source>
        <dbReference type="ARBA" id="ARBA00023014"/>
    </source>
</evidence>
<evidence type="ECO:0000259" key="5">
    <source>
        <dbReference type="PROSITE" id="PS51918"/>
    </source>
</evidence>
<dbReference type="SFLD" id="SFLDS00029">
    <property type="entry name" value="Radical_SAM"/>
    <property type="match status" value="1"/>
</dbReference>
<dbReference type="InterPro" id="IPR013785">
    <property type="entry name" value="Aldolase_TIM"/>
</dbReference>
<proteinExistence type="predicted"/>
<dbReference type="PANTHER" id="PTHR11228">
    <property type="entry name" value="RADICAL SAM DOMAIN PROTEIN"/>
    <property type="match status" value="1"/>
</dbReference>
<organism evidence="6 7">
    <name type="scientific">Paraclostridium sordellii</name>
    <name type="common">Clostridium sordellii</name>
    <dbReference type="NCBI Taxonomy" id="1505"/>
    <lineage>
        <taxon>Bacteria</taxon>
        <taxon>Bacillati</taxon>
        <taxon>Bacillota</taxon>
        <taxon>Clostridia</taxon>
        <taxon>Peptostreptococcales</taxon>
        <taxon>Peptostreptococcaceae</taxon>
        <taxon>Paraclostridium</taxon>
    </lineage>
</organism>
<gene>
    <name evidence="6" type="primary">moaA_4</name>
    <name evidence="6" type="ORF">UMC4404_32071</name>
</gene>
<protein>
    <submittedName>
        <fullName evidence="6">Radical SAM domain-containing protein</fullName>
    </submittedName>
</protein>
<dbReference type="Pfam" id="PF04055">
    <property type="entry name" value="Radical_SAM"/>
    <property type="match status" value="1"/>
</dbReference>
<dbReference type="Gene3D" id="3.20.20.70">
    <property type="entry name" value="Aldolase class I"/>
    <property type="match status" value="1"/>
</dbReference>
<dbReference type="EMBL" id="CDNY01000001">
    <property type="protein sequence ID" value="CEN31375.1"/>
    <property type="molecule type" value="Genomic_DNA"/>
</dbReference>
<dbReference type="GO" id="GO:0003824">
    <property type="term" value="F:catalytic activity"/>
    <property type="evidence" value="ECO:0007669"/>
    <property type="project" value="InterPro"/>
</dbReference>
<dbReference type="InterPro" id="IPR007197">
    <property type="entry name" value="rSAM"/>
</dbReference>
<dbReference type="PANTHER" id="PTHR11228:SF7">
    <property type="entry name" value="PQQA PEPTIDE CYCLASE"/>
    <property type="match status" value="1"/>
</dbReference>
<dbReference type="SMART" id="SM00729">
    <property type="entry name" value="Elp3"/>
    <property type="match status" value="1"/>
</dbReference>
<name>A0A9P1L138_PARSO</name>
<dbReference type="CDD" id="cd01335">
    <property type="entry name" value="Radical_SAM"/>
    <property type="match status" value="1"/>
</dbReference>
<dbReference type="Pfam" id="PF13186">
    <property type="entry name" value="SPASM"/>
    <property type="match status" value="1"/>
</dbReference>
<evidence type="ECO:0000256" key="2">
    <source>
        <dbReference type="ARBA" id="ARBA00022723"/>
    </source>
</evidence>
<dbReference type="InterPro" id="IPR050377">
    <property type="entry name" value="Radical_SAM_PqqE_MftC-like"/>
</dbReference>
<keyword evidence="4" id="KW-0411">Iron-sulfur</keyword>
<dbReference type="Proteomes" id="UP000049685">
    <property type="component" value="Unassembled WGS sequence"/>
</dbReference>
<comment type="caution">
    <text evidence="6">The sequence shown here is derived from an EMBL/GenBank/DDBJ whole genome shotgun (WGS) entry which is preliminary data.</text>
</comment>
<dbReference type="InterPro" id="IPR058240">
    <property type="entry name" value="rSAM_sf"/>
</dbReference>
<dbReference type="AlphaFoldDB" id="A0A9P1L138"/>
<dbReference type="InterPro" id="IPR006638">
    <property type="entry name" value="Elp3/MiaA/NifB-like_rSAM"/>
</dbReference>
<dbReference type="SFLD" id="SFLDG01067">
    <property type="entry name" value="SPASM/twitch_domain_containing"/>
    <property type="match status" value="1"/>
</dbReference>
<dbReference type="InterPro" id="IPR023885">
    <property type="entry name" value="4Fe4S-binding_SPASM_dom"/>
</dbReference>
<reference evidence="7" key="1">
    <citation type="submission" date="2015-01" db="EMBL/GenBank/DDBJ databases">
        <authorList>
            <person name="Aslett A.Martin."/>
            <person name="De Silva Nishadi"/>
        </authorList>
    </citation>
    <scope>NUCLEOTIDE SEQUENCE [LARGE SCALE GENOMIC DNA]</scope>
    <source>
        <strain evidence="7">UMC4404</strain>
    </source>
</reference>
<keyword evidence="1" id="KW-0949">S-adenosyl-L-methionine</keyword>
<evidence type="ECO:0000313" key="6">
    <source>
        <dbReference type="EMBL" id="CEN31375.1"/>
    </source>
</evidence>
<dbReference type="NCBIfam" id="TIGR04085">
    <property type="entry name" value="rSAM_more_4Fe4S"/>
    <property type="match status" value="1"/>
</dbReference>
<dbReference type="PROSITE" id="PS51918">
    <property type="entry name" value="RADICAL_SAM"/>
    <property type="match status" value="1"/>
</dbReference>
<keyword evidence="3" id="KW-0408">Iron</keyword>
<feature type="domain" description="Radical SAM core" evidence="5">
    <location>
        <begin position="86"/>
        <end position="313"/>
    </location>
</feature>
<dbReference type="GO" id="GO:0051536">
    <property type="term" value="F:iron-sulfur cluster binding"/>
    <property type="evidence" value="ECO:0007669"/>
    <property type="project" value="UniProtKB-KW"/>
</dbReference>
<evidence type="ECO:0000256" key="3">
    <source>
        <dbReference type="ARBA" id="ARBA00023004"/>
    </source>
</evidence>
<keyword evidence="2" id="KW-0479">Metal-binding</keyword>
<dbReference type="RefSeq" id="WP_057557015.1">
    <property type="nucleotide sequence ID" value="NZ_CDNY01000001.1"/>
</dbReference>